<comment type="caution">
    <text evidence="2">The sequence shown here is derived from an EMBL/GenBank/DDBJ whole genome shotgun (WGS) entry which is preliminary data.</text>
</comment>
<reference evidence="2" key="2">
    <citation type="journal article" date="2014" name="ISME J.">
        <title>Microbial stratification in low pH oxic and suboxic macroscopic growths along an acid mine drainage.</title>
        <authorList>
            <person name="Mendez-Garcia C."/>
            <person name="Mesa V."/>
            <person name="Sprenger R.R."/>
            <person name="Richter M."/>
            <person name="Diez M.S."/>
            <person name="Solano J."/>
            <person name="Bargiela R."/>
            <person name="Golyshina O.V."/>
            <person name="Manteca A."/>
            <person name="Ramos J.L."/>
            <person name="Gallego J.R."/>
            <person name="Llorente I."/>
            <person name="Martins Dos Santos V.A."/>
            <person name="Jensen O.N."/>
            <person name="Pelaez A.I."/>
            <person name="Sanchez J."/>
            <person name="Ferrer M."/>
        </authorList>
    </citation>
    <scope>NUCLEOTIDE SEQUENCE</scope>
</reference>
<name>T0ZN95_9ZZZZ</name>
<dbReference type="EMBL" id="AUZX01010816">
    <property type="protein sequence ID" value="EQD46113.1"/>
    <property type="molecule type" value="Genomic_DNA"/>
</dbReference>
<feature type="region of interest" description="Disordered" evidence="1">
    <location>
        <begin position="192"/>
        <end position="217"/>
    </location>
</feature>
<accession>T0ZN95</accession>
<organism evidence="2">
    <name type="scientific">mine drainage metagenome</name>
    <dbReference type="NCBI Taxonomy" id="410659"/>
    <lineage>
        <taxon>unclassified sequences</taxon>
        <taxon>metagenomes</taxon>
        <taxon>ecological metagenomes</taxon>
    </lineage>
</organism>
<reference evidence="2" key="1">
    <citation type="submission" date="2013-08" db="EMBL/GenBank/DDBJ databases">
        <authorList>
            <person name="Mendez C."/>
            <person name="Richter M."/>
            <person name="Ferrer M."/>
            <person name="Sanchez J."/>
        </authorList>
    </citation>
    <scope>NUCLEOTIDE SEQUENCE</scope>
</reference>
<sequence>MTVGGVDHHHVHAGFPQGGHTIEGVGGRADGGAHAQPAAFILAGAREFPRLLDVLDRDHPGQLLSVIDDEHLLDTVLVQQSQHLFLGRCLAHGDQALLGGHDRGDRRVELLFEAQIAVCDDAHDLLAEHDRNAGDAPRVRQVEDFADGHGRRHRDRILDQAALEFLYAPHLARLSLDAHALVNDTDAAFLGDGDRQPRLGDGVHGGREQRHVQADAPGQLRGEVHLAGQNLGIGGHEQDVVERQSFFEDSHS</sequence>
<proteinExistence type="predicted"/>
<evidence type="ECO:0000313" key="2">
    <source>
        <dbReference type="EMBL" id="EQD46113.1"/>
    </source>
</evidence>
<dbReference type="AlphaFoldDB" id="T0ZN95"/>
<dbReference type="AntiFam" id="ANF00223">
    <property type="entry name" value="Shadow ORF (opposite guaB)"/>
</dbReference>
<gene>
    <name evidence="2" type="ORF">B1A_14728</name>
</gene>
<feature type="compositionally biased region" description="Basic and acidic residues" evidence="1">
    <location>
        <begin position="204"/>
        <end position="213"/>
    </location>
</feature>
<evidence type="ECO:0000256" key="1">
    <source>
        <dbReference type="SAM" id="MobiDB-lite"/>
    </source>
</evidence>
<protein>
    <submittedName>
        <fullName evidence="2">Uncharacterized protein</fullName>
    </submittedName>
</protein>
<dbReference type="AntiFam" id="ANF00141">
    <property type="entry name" value="Shadow ORF (opposite guaB)"/>
</dbReference>